<evidence type="ECO:0000313" key="2">
    <source>
        <dbReference type="Proteomes" id="UP001203284"/>
    </source>
</evidence>
<evidence type="ECO:0000313" key="1">
    <source>
        <dbReference type="EMBL" id="MCK0195350.1"/>
    </source>
</evidence>
<protein>
    <recommendedName>
        <fullName evidence="3">Baseplate assembly protein</fullName>
    </recommendedName>
</protein>
<organism evidence="1 2">
    <name type="scientific">Ancylobacter crimeensis</name>
    <dbReference type="NCBI Taxonomy" id="2579147"/>
    <lineage>
        <taxon>Bacteria</taxon>
        <taxon>Pseudomonadati</taxon>
        <taxon>Pseudomonadota</taxon>
        <taxon>Alphaproteobacteria</taxon>
        <taxon>Hyphomicrobiales</taxon>
        <taxon>Xanthobacteraceae</taxon>
        <taxon>Ancylobacter</taxon>
    </lineage>
</organism>
<proteinExistence type="predicted"/>
<comment type="caution">
    <text evidence="1">The sequence shown here is derived from an EMBL/GenBank/DDBJ whole genome shotgun (WGS) entry which is preliminary data.</text>
</comment>
<dbReference type="Proteomes" id="UP001203284">
    <property type="component" value="Unassembled WGS sequence"/>
</dbReference>
<sequence>MAAWAEAGNDHERARGTAMSEHYQCLTGRRREKLMPLPLNGIDYLEVVNGGVSLRLVFVKPDGLATLDGTNIAITGGVRYPPPDVIGAGVSATDPSVLEITLQPGQPTDFSTYHLSLVAPGGGTPAGFDPESAHVAFSFKVDCPSPFDCQEVRAEPVDPAVPAPDLDYGSRDWQGFRRLMLDRIAALVPGFADDTPVDHLVALVEPLAYVADHFSYRLDALANETDLFRARSRISVARHARLLDYEVHEGANARTFIEIDYAGPDGAILPAGTPVTVRGDDRGPTIDPDAFAERAPFAPITFETMQALTLYAGNSRLAFHTWSDERCLLPHGATAASLRRVFTAGASAAELAAGDFLVLREIASPTTGLPADASRLRRHAVRLTMVKLRNDPVEGVDVYDVEWGASDALPFDLILSADAAADDAAAAPFICAEARGNVVLADHGLTLPVRDLASPAATRALTPQLDPPEAPESGAWNPLLLVGPVSRASPLDLSAATALPVSAVLANDPAAALPAITLSDGFKPWVSRRDLFSSERFDRHFVAETENDGSLRLRFGDDIMGQSAEPGLSMKVTARIGAPLDGNVGADVLAQMVTRVPGIRAVTNPLTAAGGVAPLDLKRARIEAPRAFMVQERAVTELDYVEVAERHPEVASARAQIRWTGSWRTAFIYLDRVGGGSIETAPGLRARILAYLDRFRLCGVDLFLRDAIPVPLEVKLAVCVAPGALRATVRQRLEQRLGSGVLTDGTLAFFHPDNFTFGSPLHLSRLIAAAMAVPGVASVTAETFRRRGRADQGELARGVIVPADFEILRLDSDPNVPENGIMDLELRGGA</sequence>
<gene>
    <name evidence="1" type="ORF">MWN34_00330</name>
</gene>
<accession>A0ABT0D5Y1</accession>
<name>A0ABT0D5Y1_9HYPH</name>
<keyword evidence="2" id="KW-1185">Reference proteome</keyword>
<dbReference type="EMBL" id="JALKCH010000001">
    <property type="protein sequence ID" value="MCK0195350.1"/>
    <property type="molecule type" value="Genomic_DNA"/>
</dbReference>
<reference evidence="1 2" key="1">
    <citation type="submission" date="2022-04" db="EMBL/GenBank/DDBJ databases">
        <authorList>
            <person name="Grouzdev D.S."/>
            <person name="Pantiukh K.S."/>
            <person name="Krutkina M.S."/>
        </authorList>
    </citation>
    <scope>NUCLEOTIDE SEQUENCE [LARGE SCALE GENOMIC DNA]</scope>
    <source>
        <strain evidence="1 2">6x-1</strain>
    </source>
</reference>
<evidence type="ECO:0008006" key="3">
    <source>
        <dbReference type="Google" id="ProtNLM"/>
    </source>
</evidence>